<accession>A0ACC0B725</accession>
<sequence>MVRHGELVRKILKHQGMDPNLWIFRMTMRVPSFYAEYQMFNFTLYSMNNDDEMRYLWTIRPSIAKEGIHMVFDEPSMLYLSVNEDDDDNYQSDEDYAISSEFDDDNNPG</sequence>
<keyword evidence="2" id="KW-1185">Reference proteome</keyword>
<dbReference type="Proteomes" id="UP001060085">
    <property type="component" value="Linkage Group LG04"/>
</dbReference>
<proteinExistence type="predicted"/>
<reference evidence="2" key="1">
    <citation type="journal article" date="2023" name="Nat. Plants">
        <title>Single-cell RNA sequencing provides a high-resolution roadmap for understanding the multicellular compartmentation of specialized metabolism.</title>
        <authorList>
            <person name="Sun S."/>
            <person name="Shen X."/>
            <person name="Li Y."/>
            <person name="Li Y."/>
            <person name="Wang S."/>
            <person name="Li R."/>
            <person name="Zhang H."/>
            <person name="Shen G."/>
            <person name="Guo B."/>
            <person name="Wei J."/>
            <person name="Xu J."/>
            <person name="St-Pierre B."/>
            <person name="Chen S."/>
            <person name="Sun C."/>
        </authorList>
    </citation>
    <scope>NUCLEOTIDE SEQUENCE [LARGE SCALE GENOMIC DNA]</scope>
</reference>
<comment type="caution">
    <text evidence="1">The sequence shown here is derived from an EMBL/GenBank/DDBJ whole genome shotgun (WGS) entry which is preliminary data.</text>
</comment>
<dbReference type="EMBL" id="CM044704">
    <property type="protein sequence ID" value="KAI5668449.1"/>
    <property type="molecule type" value="Genomic_DNA"/>
</dbReference>
<name>A0ACC0B725_CATRO</name>
<protein>
    <submittedName>
        <fullName evidence="1">Uncharacterized protein</fullName>
    </submittedName>
</protein>
<evidence type="ECO:0000313" key="1">
    <source>
        <dbReference type="EMBL" id="KAI5668449.1"/>
    </source>
</evidence>
<gene>
    <name evidence="1" type="ORF">M9H77_18302</name>
</gene>
<organism evidence="1 2">
    <name type="scientific">Catharanthus roseus</name>
    <name type="common">Madagascar periwinkle</name>
    <name type="synonym">Vinca rosea</name>
    <dbReference type="NCBI Taxonomy" id="4058"/>
    <lineage>
        <taxon>Eukaryota</taxon>
        <taxon>Viridiplantae</taxon>
        <taxon>Streptophyta</taxon>
        <taxon>Embryophyta</taxon>
        <taxon>Tracheophyta</taxon>
        <taxon>Spermatophyta</taxon>
        <taxon>Magnoliopsida</taxon>
        <taxon>eudicotyledons</taxon>
        <taxon>Gunneridae</taxon>
        <taxon>Pentapetalae</taxon>
        <taxon>asterids</taxon>
        <taxon>lamiids</taxon>
        <taxon>Gentianales</taxon>
        <taxon>Apocynaceae</taxon>
        <taxon>Rauvolfioideae</taxon>
        <taxon>Vinceae</taxon>
        <taxon>Catharanthinae</taxon>
        <taxon>Catharanthus</taxon>
    </lineage>
</organism>
<evidence type="ECO:0000313" key="2">
    <source>
        <dbReference type="Proteomes" id="UP001060085"/>
    </source>
</evidence>